<keyword evidence="6" id="KW-0547">Nucleotide-binding</keyword>
<dbReference type="FunFam" id="3.30.70.141:FF:000017">
    <property type="entry name" value="Nucleoside diphosphate kinase"/>
    <property type="match status" value="1"/>
</dbReference>
<dbReference type="SUPFAM" id="SSF54919">
    <property type="entry name" value="Nucleoside diphosphate kinase, NDK"/>
    <property type="match status" value="1"/>
</dbReference>
<dbReference type="PROSITE" id="PS51374">
    <property type="entry name" value="NDPK_LIKE"/>
    <property type="match status" value="1"/>
</dbReference>
<evidence type="ECO:0000256" key="11">
    <source>
        <dbReference type="PROSITE-ProRule" id="PRU00706"/>
    </source>
</evidence>
<dbReference type="KEGG" id="aser:Asera_46420"/>
<dbReference type="Gene3D" id="3.30.70.141">
    <property type="entry name" value="Nucleoside diphosphate kinase-like domain"/>
    <property type="match status" value="1"/>
</dbReference>
<sequence>MAGIERTLVVLKPDAVARGLVGRLMQRFEDAGLKIVGAKMKVIDADFAQKHYFDLAERAGQSVYDAIAGFMQSGPVIAFVLEGVEAVANVRRLVGNTFPNEAPAGTIRGDFVHTSKAFTQENHKPVLNLVHASGNVDEAKYEVDLWFSPDELFDYQTAAERFTF</sequence>
<dbReference type="GO" id="GO:0006241">
    <property type="term" value="P:CTP biosynthetic process"/>
    <property type="evidence" value="ECO:0007669"/>
    <property type="project" value="InterPro"/>
</dbReference>
<keyword evidence="10" id="KW-0546">Nucleotide metabolism</keyword>
<dbReference type="GO" id="GO:0046872">
    <property type="term" value="F:metal ion binding"/>
    <property type="evidence" value="ECO:0007669"/>
    <property type="project" value="UniProtKB-KW"/>
</dbReference>
<keyword evidence="8" id="KW-0067">ATP-binding</keyword>
<evidence type="ECO:0000259" key="13">
    <source>
        <dbReference type="SMART" id="SM00562"/>
    </source>
</evidence>
<evidence type="ECO:0000256" key="5">
    <source>
        <dbReference type="ARBA" id="ARBA00022723"/>
    </source>
</evidence>
<dbReference type="RefSeq" id="WP_030447291.1">
    <property type="nucleotide sequence ID" value="NZ_AP023354.1"/>
</dbReference>
<dbReference type="InterPro" id="IPR034907">
    <property type="entry name" value="NDK-like_dom"/>
</dbReference>
<evidence type="ECO:0000256" key="7">
    <source>
        <dbReference type="ARBA" id="ARBA00022777"/>
    </source>
</evidence>
<dbReference type="SMART" id="SM00562">
    <property type="entry name" value="NDK"/>
    <property type="match status" value="1"/>
</dbReference>
<dbReference type="EMBL" id="AP023354">
    <property type="protein sequence ID" value="BCJ30534.1"/>
    <property type="molecule type" value="Genomic_DNA"/>
</dbReference>
<dbReference type="GO" id="GO:0006183">
    <property type="term" value="P:GTP biosynthetic process"/>
    <property type="evidence" value="ECO:0007669"/>
    <property type="project" value="InterPro"/>
</dbReference>
<gene>
    <name evidence="14" type="primary">ndk_1</name>
    <name evidence="14" type="ORF">Asera_46420</name>
</gene>
<keyword evidence="7 14" id="KW-0418">Kinase</keyword>
<evidence type="ECO:0000256" key="10">
    <source>
        <dbReference type="ARBA" id="ARBA00023080"/>
    </source>
</evidence>
<dbReference type="EC" id="2.7.4.6" evidence="3"/>
<evidence type="ECO:0000256" key="1">
    <source>
        <dbReference type="ARBA" id="ARBA00001946"/>
    </source>
</evidence>
<reference evidence="14" key="1">
    <citation type="submission" date="2020-08" db="EMBL/GenBank/DDBJ databases">
        <title>Whole genome shotgun sequence of Actinocatenispora sera NBRC 101916.</title>
        <authorList>
            <person name="Komaki H."/>
            <person name="Tamura T."/>
        </authorList>
    </citation>
    <scope>NUCLEOTIDE SEQUENCE</scope>
    <source>
        <strain evidence="14">NBRC 101916</strain>
    </source>
</reference>
<keyword evidence="5" id="KW-0479">Metal-binding</keyword>
<dbReference type="AlphaFoldDB" id="A0A810L4X1"/>
<evidence type="ECO:0000256" key="2">
    <source>
        <dbReference type="ARBA" id="ARBA00008142"/>
    </source>
</evidence>
<dbReference type="OrthoDB" id="9801161at2"/>
<proteinExistence type="inferred from homology"/>
<accession>A0A810L4X1</accession>
<dbReference type="GO" id="GO:0004550">
    <property type="term" value="F:nucleoside diphosphate kinase activity"/>
    <property type="evidence" value="ECO:0007669"/>
    <property type="project" value="UniProtKB-EC"/>
</dbReference>
<dbReference type="GO" id="GO:0005524">
    <property type="term" value="F:ATP binding"/>
    <property type="evidence" value="ECO:0007669"/>
    <property type="project" value="UniProtKB-KW"/>
</dbReference>
<comment type="similarity">
    <text evidence="2 11 12">Belongs to the NDK family.</text>
</comment>
<dbReference type="PANTHER" id="PTHR11349">
    <property type="entry name" value="NUCLEOSIDE DIPHOSPHATE KINASE"/>
    <property type="match status" value="1"/>
</dbReference>
<evidence type="ECO:0000313" key="15">
    <source>
        <dbReference type="Proteomes" id="UP000680750"/>
    </source>
</evidence>
<dbReference type="Pfam" id="PF00334">
    <property type="entry name" value="NDK"/>
    <property type="match status" value="1"/>
</dbReference>
<keyword evidence="15" id="KW-1185">Reference proteome</keyword>
<protein>
    <recommendedName>
        <fullName evidence="3">nucleoside-diphosphate kinase</fullName>
        <ecNumber evidence="3">2.7.4.6</ecNumber>
    </recommendedName>
</protein>
<evidence type="ECO:0000256" key="8">
    <source>
        <dbReference type="ARBA" id="ARBA00022840"/>
    </source>
</evidence>
<organism evidence="14 15">
    <name type="scientific">Actinocatenispora sera</name>
    <dbReference type="NCBI Taxonomy" id="390989"/>
    <lineage>
        <taxon>Bacteria</taxon>
        <taxon>Bacillati</taxon>
        <taxon>Actinomycetota</taxon>
        <taxon>Actinomycetes</taxon>
        <taxon>Micromonosporales</taxon>
        <taxon>Micromonosporaceae</taxon>
        <taxon>Actinocatenispora</taxon>
    </lineage>
</organism>
<dbReference type="PRINTS" id="PR01243">
    <property type="entry name" value="NUCDPKINASE"/>
</dbReference>
<name>A0A810L4X1_9ACTN</name>
<dbReference type="InterPro" id="IPR001564">
    <property type="entry name" value="Nucleoside_diP_kinase"/>
</dbReference>
<keyword evidence="4" id="KW-0808">Transferase</keyword>
<dbReference type="Proteomes" id="UP000680750">
    <property type="component" value="Chromosome"/>
</dbReference>
<evidence type="ECO:0000313" key="14">
    <source>
        <dbReference type="EMBL" id="BCJ30534.1"/>
    </source>
</evidence>
<evidence type="ECO:0000256" key="9">
    <source>
        <dbReference type="ARBA" id="ARBA00022842"/>
    </source>
</evidence>
<evidence type="ECO:0000256" key="4">
    <source>
        <dbReference type="ARBA" id="ARBA00022679"/>
    </source>
</evidence>
<keyword evidence="9" id="KW-0460">Magnesium</keyword>
<dbReference type="CDD" id="cd04413">
    <property type="entry name" value="NDPk_I"/>
    <property type="match status" value="1"/>
</dbReference>
<evidence type="ECO:0000256" key="6">
    <source>
        <dbReference type="ARBA" id="ARBA00022741"/>
    </source>
</evidence>
<comment type="caution">
    <text evidence="11">Lacks conserved residue(s) required for the propagation of feature annotation.</text>
</comment>
<evidence type="ECO:0000256" key="3">
    <source>
        <dbReference type="ARBA" id="ARBA00012966"/>
    </source>
</evidence>
<dbReference type="InterPro" id="IPR036850">
    <property type="entry name" value="NDK-like_dom_sf"/>
</dbReference>
<comment type="cofactor">
    <cofactor evidence="1">
        <name>Mg(2+)</name>
        <dbReference type="ChEBI" id="CHEBI:18420"/>
    </cofactor>
</comment>
<dbReference type="GO" id="GO:0006228">
    <property type="term" value="P:UTP biosynthetic process"/>
    <property type="evidence" value="ECO:0007669"/>
    <property type="project" value="InterPro"/>
</dbReference>
<evidence type="ECO:0000256" key="12">
    <source>
        <dbReference type="RuleBase" id="RU004011"/>
    </source>
</evidence>
<feature type="domain" description="Nucleoside diphosphate kinase-like" evidence="13">
    <location>
        <begin position="4"/>
        <end position="154"/>
    </location>
</feature>